<evidence type="ECO:0000313" key="10">
    <source>
        <dbReference type="Proteomes" id="UP001228643"/>
    </source>
</evidence>
<evidence type="ECO:0000259" key="8">
    <source>
        <dbReference type="Pfam" id="PF07715"/>
    </source>
</evidence>
<dbReference type="SUPFAM" id="SSF49464">
    <property type="entry name" value="Carboxypeptidase regulatory domain-like"/>
    <property type="match status" value="1"/>
</dbReference>
<comment type="similarity">
    <text evidence="7">Belongs to the TonB-dependent receptor family.</text>
</comment>
<dbReference type="GO" id="GO:0009279">
    <property type="term" value="C:cell outer membrane"/>
    <property type="evidence" value="ECO:0007669"/>
    <property type="project" value="UniProtKB-SubCell"/>
</dbReference>
<accession>A0AAW6TMU7</accession>
<dbReference type="InterPro" id="IPR039426">
    <property type="entry name" value="TonB-dep_rcpt-like"/>
</dbReference>
<dbReference type="InterPro" id="IPR023996">
    <property type="entry name" value="TonB-dep_OMP_SusC/RagA"/>
</dbReference>
<keyword evidence="2 7" id="KW-0813">Transport</keyword>
<keyword evidence="6 7" id="KW-0998">Cell outer membrane</keyword>
<dbReference type="Proteomes" id="UP001228643">
    <property type="component" value="Unassembled WGS sequence"/>
</dbReference>
<dbReference type="InterPro" id="IPR012910">
    <property type="entry name" value="Plug_dom"/>
</dbReference>
<dbReference type="InterPro" id="IPR036942">
    <property type="entry name" value="Beta-barrel_TonB_sf"/>
</dbReference>
<dbReference type="AlphaFoldDB" id="A0AAW6TMU7"/>
<dbReference type="Gene3D" id="2.40.170.20">
    <property type="entry name" value="TonB-dependent receptor, beta-barrel domain"/>
    <property type="match status" value="1"/>
</dbReference>
<keyword evidence="10" id="KW-1185">Reference proteome</keyword>
<feature type="domain" description="TonB-dependent receptor plug" evidence="8">
    <location>
        <begin position="100"/>
        <end position="224"/>
    </location>
</feature>
<keyword evidence="3 7" id="KW-1134">Transmembrane beta strand</keyword>
<dbReference type="PROSITE" id="PS52016">
    <property type="entry name" value="TONB_DEPENDENT_REC_3"/>
    <property type="match status" value="1"/>
</dbReference>
<evidence type="ECO:0000256" key="2">
    <source>
        <dbReference type="ARBA" id="ARBA00022448"/>
    </source>
</evidence>
<dbReference type="InterPro" id="IPR008969">
    <property type="entry name" value="CarboxyPept-like_regulatory"/>
</dbReference>
<evidence type="ECO:0000256" key="1">
    <source>
        <dbReference type="ARBA" id="ARBA00004571"/>
    </source>
</evidence>
<dbReference type="Pfam" id="PF13715">
    <property type="entry name" value="CarbopepD_reg_2"/>
    <property type="match status" value="1"/>
</dbReference>
<evidence type="ECO:0000256" key="5">
    <source>
        <dbReference type="ARBA" id="ARBA00023136"/>
    </source>
</evidence>
<evidence type="ECO:0000256" key="6">
    <source>
        <dbReference type="ARBA" id="ARBA00023237"/>
    </source>
</evidence>
<proteinExistence type="inferred from homology"/>
<evidence type="ECO:0000256" key="4">
    <source>
        <dbReference type="ARBA" id="ARBA00022692"/>
    </source>
</evidence>
<comment type="subcellular location">
    <subcellularLocation>
        <location evidence="1 7">Cell outer membrane</location>
        <topology evidence="1 7">Multi-pass membrane protein</topology>
    </subcellularLocation>
</comment>
<reference evidence="9 10" key="1">
    <citation type="submission" date="2023-04" db="EMBL/GenBank/DDBJ databases">
        <title>Two novel species of Flavobacterium.</title>
        <authorList>
            <person name="Liu Q."/>
            <person name="Xin Y.-H."/>
        </authorList>
    </citation>
    <scope>NUCLEOTIDE SEQUENCE [LARGE SCALE GENOMIC DNA]</scope>
    <source>
        <strain evidence="9 10">LB2P87</strain>
    </source>
</reference>
<dbReference type="EMBL" id="JASCRY010000003">
    <property type="protein sequence ID" value="MDI5950286.1"/>
    <property type="molecule type" value="Genomic_DNA"/>
</dbReference>
<name>A0AAW6TMU7_9FLAO</name>
<dbReference type="SUPFAM" id="SSF56935">
    <property type="entry name" value="Porins"/>
    <property type="match status" value="1"/>
</dbReference>
<dbReference type="InterPro" id="IPR023997">
    <property type="entry name" value="TonB-dep_OMP_SusC/RagA_CS"/>
</dbReference>
<sequence>MQSLPQEIQISGTITDGTSPLPGVTISIKGKATTGTISDFNGQYRLTASPDDILVVAFLGFKTAIVPINGRKTINIQLQEDITSLQEVLVNAGYYSVKEKERTGSIAHIKAKDIETQPVTNVLAAMQGRMAGVNITQTTGVPGGGFDIQIRGLNSVRTTGNAPLYIIDGVPYASESIGSFSTSRVLAGENSPLNSLNPDTIESIEVLKDADATAIYGSRGANGVILITTKKGKGGKTQFQISSSTGAGSVTRFMDLMKTEQYIAMRKEAYENDGITTYPANAYDVNGKWDEKRYTDWQEKLTGGTAQFTNLNASVSGGSDQTQFLMSTNVLNQTTVFPGDFRYKKMNAHVSVNHTSADQKFRTTFTAGYTIQDNNQPYLDLTRESRLLSPNAPALYDADGNLNWENNTFINPLRHLNGKFNAMTYDLIANSVLSYQLLPSLEFTSAFGFSDLRHQESATIPSTINNPSLGIGTSSSNLSLNNVNRQTWIVEPQLNWNYSFGKAGLSVLVGGTLQTQKGVQTLYLGKGFTSNSMIENIAAASTVTVSQNGKTEYHYQALFGRVNFNWDRTYIINFTGRRDGSSRFGPGKQYATFGAVGAAWLFSNEKWLKEQRVLSLGKLRASYGTTGSDQIGDYQFLDTYTNTGIAYEGVIGLEPTRLFNPDFGWETNNKFEIGLETGFFKDHILISASWYSNRSSNQLVGIPLPTTTGFESLQANLNATVQNRGLELTLRTENFNGKNFSWSTHLNFSTSKNKLLSFPGLEGSTYRNLFVVGQPLNIVKVFEFTGVHPETGLYTFTDFNGDGEISENDDMKVVKDLNPQFYGGLQNHFKYKQFELDFLFQFVKQENYNILRTFPMPGTRNNQPNMIIDQWQNVGDSATYQGFSVTKTASKIAYNQYSQSTASISDASYIRLKNVAVSYTLPKNSGTKVDCRLSLQGQNVLTFTNFKGADPEFKMFDYLPPLKMITAGVEITF</sequence>
<gene>
    <name evidence="9" type="ORF">QLS97_11565</name>
</gene>
<organism evidence="9 10">
    <name type="scientific">Flavobacterium yafengii</name>
    <dbReference type="NCBI Taxonomy" id="3041253"/>
    <lineage>
        <taxon>Bacteria</taxon>
        <taxon>Pseudomonadati</taxon>
        <taxon>Bacteroidota</taxon>
        <taxon>Flavobacteriia</taxon>
        <taxon>Flavobacteriales</taxon>
        <taxon>Flavobacteriaceae</taxon>
        <taxon>Flavobacterium</taxon>
    </lineage>
</organism>
<dbReference type="RefSeq" id="WP_282716835.1">
    <property type="nucleotide sequence ID" value="NZ_JASCRY010000003.1"/>
</dbReference>
<dbReference type="Pfam" id="PF07715">
    <property type="entry name" value="Plug"/>
    <property type="match status" value="1"/>
</dbReference>
<comment type="caution">
    <text evidence="9">The sequence shown here is derived from an EMBL/GenBank/DDBJ whole genome shotgun (WGS) entry which is preliminary data.</text>
</comment>
<dbReference type="NCBIfam" id="TIGR04057">
    <property type="entry name" value="SusC_RagA_signa"/>
    <property type="match status" value="1"/>
</dbReference>
<evidence type="ECO:0000256" key="7">
    <source>
        <dbReference type="PROSITE-ProRule" id="PRU01360"/>
    </source>
</evidence>
<dbReference type="NCBIfam" id="TIGR04056">
    <property type="entry name" value="OMP_RagA_SusC"/>
    <property type="match status" value="1"/>
</dbReference>
<protein>
    <submittedName>
        <fullName evidence="9">SusC/RagA family TonB-linked outer membrane protein</fullName>
    </submittedName>
</protein>
<evidence type="ECO:0000313" key="9">
    <source>
        <dbReference type="EMBL" id="MDI5950286.1"/>
    </source>
</evidence>
<evidence type="ECO:0000256" key="3">
    <source>
        <dbReference type="ARBA" id="ARBA00022452"/>
    </source>
</evidence>
<dbReference type="Gene3D" id="2.170.130.10">
    <property type="entry name" value="TonB-dependent receptor, plug domain"/>
    <property type="match status" value="1"/>
</dbReference>
<dbReference type="InterPro" id="IPR037066">
    <property type="entry name" value="Plug_dom_sf"/>
</dbReference>
<keyword evidence="4 7" id="KW-0812">Transmembrane</keyword>
<keyword evidence="5 7" id="KW-0472">Membrane</keyword>